<evidence type="ECO:0008006" key="4">
    <source>
        <dbReference type="Google" id="ProtNLM"/>
    </source>
</evidence>
<dbReference type="SUPFAM" id="SSF89155">
    <property type="entry name" value="TorD-like"/>
    <property type="match status" value="1"/>
</dbReference>
<protein>
    <recommendedName>
        <fullName evidence="4">Chaperone TorD</fullName>
    </recommendedName>
</protein>
<dbReference type="RefSeq" id="WP_170143820.1">
    <property type="nucleotide sequence ID" value="NZ_AP018786.1"/>
</dbReference>
<keyword evidence="3" id="KW-1185">Reference proteome</keyword>
<dbReference type="InterPro" id="IPR020945">
    <property type="entry name" value="DMSO/NO3_reduct_chaperone"/>
</dbReference>
<name>A0A2Z6I972_9BURK</name>
<reference evidence="2 3" key="1">
    <citation type="journal article" date="2018" name="Int. J. Syst. Evol. Microbiol.">
        <title>Mesosutterella multiformis gen. nov., sp. nov., a member of the family Sutterellaceae and Sutterella megalosphaeroides sp. nov., isolated from human faeces.</title>
        <authorList>
            <person name="Sakamoto M."/>
            <person name="Ikeyama N."/>
            <person name="Kunihiro T."/>
            <person name="Iino T."/>
            <person name="Yuki M."/>
            <person name="Ohkuma M."/>
        </authorList>
    </citation>
    <scope>NUCLEOTIDE SEQUENCE [LARGE SCALE GENOMIC DNA]</scope>
    <source>
        <strain evidence="2 3">6FBBBH3</strain>
    </source>
</reference>
<organism evidence="2 3">
    <name type="scientific">Sutterella megalosphaeroides</name>
    <dbReference type="NCBI Taxonomy" id="2494234"/>
    <lineage>
        <taxon>Bacteria</taxon>
        <taxon>Pseudomonadati</taxon>
        <taxon>Pseudomonadota</taxon>
        <taxon>Betaproteobacteria</taxon>
        <taxon>Burkholderiales</taxon>
        <taxon>Sutterellaceae</taxon>
        <taxon>Sutterella</taxon>
    </lineage>
</organism>
<proteinExistence type="predicted"/>
<evidence type="ECO:0000256" key="1">
    <source>
        <dbReference type="ARBA" id="ARBA00023186"/>
    </source>
</evidence>
<dbReference type="Gene3D" id="1.10.3480.10">
    <property type="entry name" value="TorD-like"/>
    <property type="match status" value="1"/>
</dbReference>
<dbReference type="Pfam" id="PF02613">
    <property type="entry name" value="Nitrate_red_del"/>
    <property type="match status" value="1"/>
</dbReference>
<evidence type="ECO:0000313" key="3">
    <source>
        <dbReference type="Proteomes" id="UP000271003"/>
    </source>
</evidence>
<dbReference type="PANTHER" id="PTHR34227">
    <property type="entry name" value="CHAPERONE PROTEIN YCDY"/>
    <property type="match status" value="1"/>
</dbReference>
<dbReference type="EMBL" id="AP018786">
    <property type="protein sequence ID" value="BBF23021.1"/>
    <property type="molecule type" value="Genomic_DNA"/>
</dbReference>
<accession>A0A2Z6I972</accession>
<dbReference type="InterPro" id="IPR050289">
    <property type="entry name" value="TorD/DmsD_chaperones"/>
</dbReference>
<keyword evidence="1" id="KW-0143">Chaperone</keyword>
<dbReference type="Proteomes" id="UP000271003">
    <property type="component" value="Chromosome"/>
</dbReference>
<sequence>MATPRLENYARQSVFDALAALFIRPDAAGVLERWADAVKVTAALAGEVGMPTATLDALREKPLPTAEAVQAEYETLFGVGGPVSLLESAWPKTGEDPRATCRLEYLKADLAVTDELGVPEDHLGMLCGFMAVLLLREDPDAAERFFDRHPGKWLPALVEAIRSRPEAVFFRDAATLLETICEIEASLREAKNY</sequence>
<dbReference type="KEGG" id="sutt:SUTMEG_09120"/>
<dbReference type="PANTHER" id="PTHR34227:SF1">
    <property type="entry name" value="DIMETHYL SULFOXIDE REDUCTASE CHAPERONE-RELATED"/>
    <property type="match status" value="1"/>
</dbReference>
<dbReference type="InterPro" id="IPR036411">
    <property type="entry name" value="TorD-like_sf"/>
</dbReference>
<gene>
    <name evidence="2" type="ORF">SUTMEG_09120</name>
</gene>
<dbReference type="AlphaFoldDB" id="A0A2Z6I972"/>
<evidence type="ECO:0000313" key="2">
    <source>
        <dbReference type="EMBL" id="BBF23021.1"/>
    </source>
</evidence>